<proteinExistence type="predicted"/>
<dbReference type="EMBL" id="CAUEEQ010002334">
    <property type="protein sequence ID" value="CAJ0922518.1"/>
    <property type="molecule type" value="Genomic_DNA"/>
</dbReference>
<dbReference type="PANTHER" id="PTHR33395:SF22">
    <property type="entry name" value="REVERSE TRANSCRIPTASE DOMAIN-CONTAINING PROTEIN"/>
    <property type="match status" value="1"/>
</dbReference>
<dbReference type="InterPro" id="IPR023780">
    <property type="entry name" value="Chromo_domain"/>
</dbReference>
<organism evidence="4 5">
    <name type="scientific">Ranitomeya imitator</name>
    <name type="common">mimic poison frog</name>
    <dbReference type="NCBI Taxonomy" id="111125"/>
    <lineage>
        <taxon>Eukaryota</taxon>
        <taxon>Metazoa</taxon>
        <taxon>Chordata</taxon>
        <taxon>Craniata</taxon>
        <taxon>Vertebrata</taxon>
        <taxon>Euteleostomi</taxon>
        <taxon>Amphibia</taxon>
        <taxon>Batrachia</taxon>
        <taxon>Anura</taxon>
        <taxon>Neobatrachia</taxon>
        <taxon>Hyloidea</taxon>
        <taxon>Dendrobatidae</taxon>
        <taxon>Dendrobatinae</taxon>
        <taxon>Ranitomeya</taxon>
    </lineage>
</organism>
<dbReference type="Gene3D" id="3.30.420.10">
    <property type="entry name" value="Ribonuclease H-like superfamily/Ribonuclease H"/>
    <property type="match status" value="1"/>
</dbReference>
<dbReference type="SUPFAM" id="SSF54160">
    <property type="entry name" value="Chromo domain-like"/>
    <property type="match status" value="1"/>
</dbReference>
<dbReference type="SMART" id="SM00298">
    <property type="entry name" value="CHROMO"/>
    <property type="match status" value="1"/>
</dbReference>
<feature type="domain" description="Chromo" evidence="3">
    <location>
        <begin position="199"/>
        <end position="248"/>
    </location>
</feature>
<keyword evidence="5" id="KW-1185">Reference proteome</keyword>
<dbReference type="Proteomes" id="UP001176940">
    <property type="component" value="Unassembled WGS sequence"/>
</dbReference>
<evidence type="ECO:0000259" key="3">
    <source>
        <dbReference type="PROSITE" id="PS50013"/>
    </source>
</evidence>
<dbReference type="InterPro" id="IPR012337">
    <property type="entry name" value="RNaseH-like_sf"/>
</dbReference>
<accession>A0ABN9KWC8</accession>
<dbReference type="PROSITE" id="PS50013">
    <property type="entry name" value="CHROMO_2"/>
    <property type="match status" value="1"/>
</dbReference>
<dbReference type="InterPro" id="IPR056924">
    <property type="entry name" value="SH3_Tf2-1"/>
</dbReference>
<comment type="subcellular location">
    <subcellularLocation>
        <location evidence="1">Nucleus</location>
    </subcellularLocation>
</comment>
<sequence length="414" mass="45959">MLDPVSQDSPVDSGERMQLGAMSSRSQEREKRFSEGLCLYCVNTEKEECILQKELVVAALGSELESSILGAQNAAQTNTPYGYPESNGQTERKNQDVEQFLRCFVADNQEMWSEYLLLAEFALNNHMNLHLKIPAKKLGLKFVGPFKVVQVVISAAVRLDIPSSWRINSVFHVSLLKKVDTPDKEAMLTVPAVDEDGEFEISSILDSRWHRGRLQYLVSWKNFGPEDNSWVKAEDVSASRLIKAFHRRFPNKAWPRGYGGSSDSIATGSVPQDWRIANVVPIFKKGSKSEPGNYRPISAGNPSTPGAFPLAIDFSARLSSSSVIEASRLTLSSSLNFGRPRLSKKLSVSPTDSLTLEEYKSAIEVPEDWKRANVPIFKKGKKVDPGNSRPVGLTSMPGKIFEQIIKQHVSAVTQ</sequence>
<comment type="caution">
    <text evidence="4">The sequence shown here is derived from an EMBL/GenBank/DDBJ whole genome shotgun (WGS) entry which is preliminary data.</text>
</comment>
<dbReference type="PANTHER" id="PTHR33395">
    <property type="entry name" value="TRANSCRIPTASE, PUTATIVE-RELATED-RELATED"/>
    <property type="match status" value="1"/>
</dbReference>
<protein>
    <recommendedName>
        <fullName evidence="3">Chromo domain-containing protein</fullName>
    </recommendedName>
</protein>
<dbReference type="Pfam" id="PF24626">
    <property type="entry name" value="SH3_Tf2-1"/>
    <property type="match status" value="1"/>
</dbReference>
<dbReference type="SUPFAM" id="SSF53098">
    <property type="entry name" value="Ribonuclease H-like"/>
    <property type="match status" value="1"/>
</dbReference>
<feature type="region of interest" description="Disordered" evidence="2">
    <location>
        <begin position="1"/>
        <end position="27"/>
    </location>
</feature>
<gene>
    <name evidence="4" type="ORF">RIMI_LOCUS1765058</name>
</gene>
<dbReference type="Pfam" id="PF00385">
    <property type="entry name" value="Chromo"/>
    <property type="match status" value="1"/>
</dbReference>
<feature type="compositionally biased region" description="Polar residues" evidence="2">
    <location>
        <begin position="1"/>
        <end position="10"/>
    </location>
</feature>
<evidence type="ECO:0000256" key="1">
    <source>
        <dbReference type="ARBA" id="ARBA00004123"/>
    </source>
</evidence>
<dbReference type="InterPro" id="IPR000953">
    <property type="entry name" value="Chromo/chromo_shadow_dom"/>
</dbReference>
<evidence type="ECO:0000256" key="2">
    <source>
        <dbReference type="SAM" id="MobiDB-lite"/>
    </source>
</evidence>
<dbReference type="InterPro" id="IPR016197">
    <property type="entry name" value="Chromo-like_dom_sf"/>
</dbReference>
<dbReference type="Gene3D" id="2.40.50.40">
    <property type="match status" value="1"/>
</dbReference>
<evidence type="ECO:0000313" key="4">
    <source>
        <dbReference type="EMBL" id="CAJ0922518.1"/>
    </source>
</evidence>
<name>A0ABN9KWC8_9NEOB</name>
<evidence type="ECO:0000313" key="5">
    <source>
        <dbReference type="Proteomes" id="UP001176940"/>
    </source>
</evidence>
<dbReference type="InterPro" id="IPR036397">
    <property type="entry name" value="RNaseH_sf"/>
</dbReference>
<dbReference type="CDD" id="cd18975">
    <property type="entry name" value="CD_MarY1_POL_like"/>
    <property type="match status" value="1"/>
</dbReference>
<reference evidence="4" key="1">
    <citation type="submission" date="2023-07" db="EMBL/GenBank/DDBJ databases">
        <authorList>
            <person name="Stuckert A."/>
        </authorList>
    </citation>
    <scope>NUCLEOTIDE SEQUENCE</scope>
</reference>